<dbReference type="Proteomes" id="UP001596997">
    <property type="component" value="Unassembled WGS sequence"/>
</dbReference>
<evidence type="ECO:0000256" key="1">
    <source>
        <dbReference type="ARBA" id="ARBA00008520"/>
    </source>
</evidence>
<dbReference type="PANTHER" id="PTHR30006:SF15">
    <property type="entry name" value="IRON-UTILIZATION PERIPLASMIC PROTEIN"/>
    <property type="match status" value="1"/>
</dbReference>
<gene>
    <name evidence="3" type="ORF">ACFQ1O_08015</name>
</gene>
<dbReference type="PIRSF" id="PIRSF002825">
    <property type="entry name" value="CfbpA"/>
    <property type="match status" value="1"/>
</dbReference>
<organism evidence="3 4">
    <name type="scientific">Pseudofulvibacter geojedonensis</name>
    <dbReference type="NCBI Taxonomy" id="1123758"/>
    <lineage>
        <taxon>Bacteria</taxon>
        <taxon>Pseudomonadati</taxon>
        <taxon>Bacteroidota</taxon>
        <taxon>Flavobacteriia</taxon>
        <taxon>Flavobacteriales</taxon>
        <taxon>Flavobacteriaceae</taxon>
        <taxon>Pseudofulvibacter</taxon>
    </lineage>
</organism>
<evidence type="ECO:0000313" key="3">
    <source>
        <dbReference type="EMBL" id="MFD0963944.1"/>
    </source>
</evidence>
<reference evidence="4" key="1">
    <citation type="journal article" date="2019" name="Int. J. Syst. Evol. Microbiol.">
        <title>The Global Catalogue of Microorganisms (GCM) 10K type strain sequencing project: providing services to taxonomists for standard genome sequencing and annotation.</title>
        <authorList>
            <consortium name="The Broad Institute Genomics Platform"/>
            <consortium name="The Broad Institute Genome Sequencing Center for Infectious Disease"/>
            <person name="Wu L."/>
            <person name="Ma J."/>
        </authorList>
    </citation>
    <scope>NUCLEOTIDE SEQUENCE [LARGE SCALE GENOMIC DNA]</scope>
    <source>
        <strain evidence="4">CCUG 62114</strain>
    </source>
</reference>
<dbReference type="InterPro" id="IPR026045">
    <property type="entry name" value="Ferric-bd"/>
</dbReference>
<comment type="caution">
    <text evidence="3">The sequence shown here is derived from an EMBL/GenBank/DDBJ whole genome shotgun (WGS) entry which is preliminary data.</text>
</comment>
<dbReference type="CDD" id="cd13542">
    <property type="entry name" value="PBP2_FutA1_ilke"/>
    <property type="match status" value="1"/>
</dbReference>
<evidence type="ECO:0000313" key="4">
    <source>
        <dbReference type="Proteomes" id="UP001596997"/>
    </source>
</evidence>
<proteinExistence type="inferred from homology"/>
<dbReference type="PANTHER" id="PTHR30006">
    <property type="entry name" value="THIAMINE-BINDING PERIPLASMIC PROTEIN-RELATED"/>
    <property type="match status" value="1"/>
</dbReference>
<keyword evidence="2" id="KW-0732">Signal</keyword>
<keyword evidence="4" id="KW-1185">Reference proteome</keyword>
<comment type="similarity">
    <text evidence="1">Belongs to the bacterial solute-binding protein 1 family.</text>
</comment>
<dbReference type="Gene3D" id="3.40.190.10">
    <property type="entry name" value="Periplasmic binding protein-like II"/>
    <property type="match status" value="2"/>
</dbReference>
<dbReference type="Pfam" id="PF13343">
    <property type="entry name" value="SBP_bac_6"/>
    <property type="match status" value="1"/>
</dbReference>
<dbReference type="PROSITE" id="PS51257">
    <property type="entry name" value="PROKAR_LIPOPROTEIN"/>
    <property type="match status" value="1"/>
</dbReference>
<name>A0ABW3I246_9FLAO</name>
<sequence length="349" mass="38912">MKKLVYVLAVSMTIFSCKKEVKQEEKEVEPVKQEEVTVYTHRHYPADQELFAQFEKETGIKVNVVNAKADELIQKMETEGEHSPADVLITVDAGRLVRAKDKGLLQSATSENLTNTVPAHLRDTDNNWYALTKRARVLVFAKDRVKPEDLSTYEDLTSDKWKKKVLIRSSSNIYNQSLMASIIAHKGEDEAAKWAEGIVANMARDPKGNDRDQVKAVVAGEGDVAVVNTYYIGKLLNSKNPEEIKAGEGVTVFFPNQEGRGAHINVSGAGVAKYAPNKENAIKFIEFLVSEPAQKVFAQANYEYPVNTKVEASDLLKSWGDFKEDTLSLQKLGENNKKAVLTFDTAGWK</sequence>
<protein>
    <submittedName>
        <fullName evidence="3">Fe(3+) ABC transporter substrate-binding protein</fullName>
    </submittedName>
</protein>
<dbReference type="SUPFAM" id="SSF53850">
    <property type="entry name" value="Periplasmic binding protein-like II"/>
    <property type="match status" value="1"/>
</dbReference>
<dbReference type="EMBL" id="JBHTJM010000008">
    <property type="protein sequence ID" value="MFD0963944.1"/>
    <property type="molecule type" value="Genomic_DNA"/>
</dbReference>
<evidence type="ECO:0000256" key="2">
    <source>
        <dbReference type="ARBA" id="ARBA00022729"/>
    </source>
</evidence>
<accession>A0ABW3I246</accession>
<dbReference type="RefSeq" id="WP_377715175.1">
    <property type="nucleotide sequence ID" value="NZ_JBHTJM010000008.1"/>
</dbReference>